<name>A0A6D2I9A8_9BRAS</name>
<organism evidence="1 2">
    <name type="scientific">Microthlaspi erraticum</name>
    <dbReference type="NCBI Taxonomy" id="1685480"/>
    <lineage>
        <taxon>Eukaryota</taxon>
        <taxon>Viridiplantae</taxon>
        <taxon>Streptophyta</taxon>
        <taxon>Embryophyta</taxon>
        <taxon>Tracheophyta</taxon>
        <taxon>Spermatophyta</taxon>
        <taxon>Magnoliopsida</taxon>
        <taxon>eudicotyledons</taxon>
        <taxon>Gunneridae</taxon>
        <taxon>Pentapetalae</taxon>
        <taxon>rosids</taxon>
        <taxon>malvids</taxon>
        <taxon>Brassicales</taxon>
        <taxon>Brassicaceae</taxon>
        <taxon>Coluteocarpeae</taxon>
        <taxon>Microthlaspi</taxon>
    </lineage>
</organism>
<comment type="caution">
    <text evidence="1">The sequence shown here is derived from an EMBL/GenBank/DDBJ whole genome shotgun (WGS) entry which is preliminary data.</text>
</comment>
<evidence type="ECO:0000313" key="2">
    <source>
        <dbReference type="Proteomes" id="UP000467841"/>
    </source>
</evidence>
<protein>
    <submittedName>
        <fullName evidence="1">Uncharacterized protein</fullName>
    </submittedName>
</protein>
<proteinExistence type="predicted"/>
<reference evidence="1" key="1">
    <citation type="submission" date="2020-01" db="EMBL/GenBank/DDBJ databases">
        <authorList>
            <person name="Mishra B."/>
        </authorList>
    </citation>
    <scope>NUCLEOTIDE SEQUENCE [LARGE SCALE GENOMIC DNA]</scope>
</reference>
<accession>A0A6D2I9A8</accession>
<dbReference type="EMBL" id="CACVBM020000665">
    <property type="protein sequence ID" value="CAA7021900.1"/>
    <property type="molecule type" value="Genomic_DNA"/>
</dbReference>
<gene>
    <name evidence="1" type="ORF">MERR_LOCUS9135</name>
</gene>
<sequence>MSLEVCNLDEPFRRYHVFTEDWSTAGRTHSAGQKRNWLRSAFTRTHPDNCAVQTGRQWTMVDPENHITADHIAYTVDPSSANKKPTYAVSTILGPFHLNRLVEDLGHYKYSFLASIE</sequence>
<dbReference type="Proteomes" id="UP000467841">
    <property type="component" value="Unassembled WGS sequence"/>
</dbReference>
<dbReference type="AlphaFoldDB" id="A0A6D2I9A8"/>
<keyword evidence="2" id="KW-1185">Reference proteome</keyword>
<evidence type="ECO:0000313" key="1">
    <source>
        <dbReference type="EMBL" id="CAA7021900.1"/>
    </source>
</evidence>